<dbReference type="EMBL" id="AP023354">
    <property type="protein sequence ID" value="BCJ26402.1"/>
    <property type="molecule type" value="Genomic_DNA"/>
</dbReference>
<protein>
    <submittedName>
        <fullName evidence="1">Uncharacterized protein</fullName>
    </submittedName>
</protein>
<sequence>MTAPTGPPEPTGGSATLVHWRVTDPDGHVVVHAVTDRIANRMMVAVDGHPVRTFDPIQARALGILLAEATYVGLDSTGPYLAVTRHPLADGPPPSTVD</sequence>
<proteinExistence type="predicted"/>
<name>A0A810KVA7_9ACTN</name>
<dbReference type="RefSeq" id="WP_030446874.1">
    <property type="nucleotide sequence ID" value="NZ_AP023354.1"/>
</dbReference>
<gene>
    <name evidence="1" type="ORF">Asera_05100</name>
</gene>
<dbReference type="Proteomes" id="UP000680750">
    <property type="component" value="Chromosome"/>
</dbReference>
<accession>A0A810KVA7</accession>
<evidence type="ECO:0000313" key="2">
    <source>
        <dbReference type="Proteomes" id="UP000680750"/>
    </source>
</evidence>
<reference evidence="1" key="1">
    <citation type="submission" date="2020-08" db="EMBL/GenBank/DDBJ databases">
        <title>Whole genome shotgun sequence of Actinocatenispora sera NBRC 101916.</title>
        <authorList>
            <person name="Komaki H."/>
            <person name="Tamura T."/>
        </authorList>
    </citation>
    <scope>NUCLEOTIDE SEQUENCE</scope>
    <source>
        <strain evidence="1">NBRC 101916</strain>
    </source>
</reference>
<dbReference type="AlphaFoldDB" id="A0A810KVA7"/>
<organism evidence="1 2">
    <name type="scientific">Actinocatenispora sera</name>
    <dbReference type="NCBI Taxonomy" id="390989"/>
    <lineage>
        <taxon>Bacteria</taxon>
        <taxon>Bacillati</taxon>
        <taxon>Actinomycetota</taxon>
        <taxon>Actinomycetes</taxon>
        <taxon>Micromonosporales</taxon>
        <taxon>Micromonosporaceae</taxon>
        <taxon>Actinocatenispora</taxon>
    </lineage>
</organism>
<dbReference type="KEGG" id="aser:Asera_05100"/>
<keyword evidence="2" id="KW-1185">Reference proteome</keyword>
<evidence type="ECO:0000313" key="1">
    <source>
        <dbReference type="EMBL" id="BCJ26402.1"/>
    </source>
</evidence>